<name>A0A164DBA3_9CRUS</name>
<accession>A0A164DBA3</accession>
<dbReference type="OrthoDB" id="6364583at2759"/>
<evidence type="ECO:0000313" key="2">
    <source>
        <dbReference type="Proteomes" id="UP000076858"/>
    </source>
</evidence>
<evidence type="ECO:0000313" key="1">
    <source>
        <dbReference type="EMBL" id="KZR95595.1"/>
    </source>
</evidence>
<dbReference type="AlphaFoldDB" id="A0A164DBA3"/>
<keyword evidence="2" id="KW-1185">Reference proteome</keyword>
<comment type="caution">
    <text evidence="1">The sequence shown here is derived from an EMBL/GenBank/DDBJ whole genome shotgun (WGS) entry which is preliminary data.</text>
</comment>
<dbReference type="EMBL" id="LRGB01028125">
    <property type="protein sequence ID" value="KZR95595.1"/>
    <property type="molecule type" value="Genomic_DNA"/>
</dbReference>
<gene>
    <name evidence="1" type="ORF">APZ42_010592</name>
</gene>
<organism evidence="1 2">
    <name type="scientific">Daphnia magna</name>
    <dbReference type="NCBI Taxonomy" id="35525"/>
    <lineage>
        <taxon>Eukaryota</taxon>
        <taxon>Metazoa</taxon>
        <taxon>Ecdysozoa</taxon>
        <taxon>Arthropoda</taxon>
        <taxon>Crustacea</taxon>
        <taxon>Branchiopoda</taxon>
        <taxon>Diplostraca</taxon>
        <taxon>Cladocera</taxon>
        <taxon>Anomopoda</taxon>
        <taxon>Daphniidae</taxon>
        <taxon>Daphnia</taxon>
    </lineage>
</organism>
<sequence length="149" mass="17177">MNIKIPLSWTAKCLACPDWFSSFLKRHNTLSIRKPEATSLARTSSFNKHNCDAFFDNYEKPHGRLCYLNSRPTLKLMSSRKASQQSGKKKEVKEKESFCPECGGRYSTTKEDWIRCTIKKCCLWACESCVDDRGEDENSYVYSKCSAKM</sequence>
<protein>
    <submittedName>
        <fullName evidence="1">Uncharacterized protein</fullName>
    </submittedName>
</protein>
<reference evidence="1 2" key="1">
    <citation type="submission" date="2016-03" db="EMBL/GenBank/DDBJ databases">
        <title>EvidentialGene: Evidence-directed Construction of Genes on Genomes.</title>
        <authorList>
            <person name="Gilbert D.G."/>
            <person name="Choi J.-H."/>
            <person name="Mockaitis K."/>
            <person name="Colbourne J."/>
            <person name="Pfrender M."/>
        </authorList>
    </citation>
    <scope>NUCLEOTIDE SEQUENCE [LARGE SCALE GENOMIC DNA]</scope>
    <source>
        <strain evidence="1 2">Xinb3</strain>
        <tissue evidence="1">Complete organism</tissue>
    </source>
</reference>
<proteinExistence type="predicted"/>
<dbReference type="Proteomes" id="UP000076858">
    <property type="component" value="Unassembled WGS sequence"/>
</dbReference>